<dbReference type="EMBL" id="JBHSRF010000027">
    <property type="protein sequence ID" value="MFC6083311.1"/>
    <property type="molecule type" value="Genomic_DNA"/>
</dbReference>
<evidence type="ECO:0000256" key="1">
    <source>
        <dbReference type="SAM" id="MobiDB-lite"/>
    </source>
</evidence>
<dbReference type="Pfam" id="PF00571">
    <property type="entry name" value="CBS"/>
    <property type="match status" value="1"/>
</dbReference>
<gene>
    <name evidence="4" type="ORF">ACFP1K_19215</name>
</gene>
<dbReference type="SUPFAM" id="SSF141868">
    <property type="entry name" value="EAL domain-like"/>
    <property type="match status" value="1"/>
</dbReference>
<dbReference type="RefSeq" id="WP_380755098.1">
    <property type="nucleotide sequence ID" value="NZ_JBHSRF010000027.1"/>
</dbReference>
<accession>A0ABW1NJB4</accession>
<dbReference type="InterPro" id="IPR046342">
    <property type="entry name" value="CBS_dom_sf"/>
</dbReference>
<dbReference type="InterPro" id="IPR001633">
    <property type="entry name" value="EAL_dom"/>
</dbReference>
<feature type="domain" description="EAL" evidence="2">
    <location>
        <begin position="173"/>
        <end position="312"/>
    </location>
</feature>
<proteinExistence type="predicted"/>
<organism evidence="4 5">
    <name type="scientific">Sphaerisporangium aureirubrum</name>
    <dbReference type="NCBI Taxonomy" id="1544736"/>
    <lineage>
        <taxon>Bacteria</taxon>
        <taxon>Bacillati</taxon>
        <taxon>Actinomycetota</taxon>
        <taxon>Actinomycetes</taxon>
        <taxon>Streptosporangiales</taxon>
        <taxon>Streptosporangiaceae</taxon>
        <taxon>Sphaerisporangium</taxon>
    </lineage>
</organism>
<evidence type="ECO:0000313" key="4">
    <source>
        <dbReference type="EMBL" id="MFC6083311.1"/>
    </source>
</evidence>
<protein>
    <submittedName>
        <fullName evidence="4">EAL domain-containing protein</fullName>
    </submittedName>
</protein>
<dbReference type="InterPro" id="IPR035919">
    <property type="entry name" value="EAL_sf"/>
</dbReference>
<feature type="compositionally biased region" description="Low complexity" evidence="1">
    <location>
        <begin position="119"/>
        <end position="128"/>
    </location>
</feature>
<keyword evidence="5" id="KW-1185">Reference proteome</keyword>
<dbReference type="InterPro" id="IPR000644">
    <property type="entry name" value="CBS_dom"/>
</dbReference>
<dbReference type="Pfam" id="PF00563">
    <property type="entry name" value="EAL"/>
    <property type="match status" value="1"/>
</dbReference>
<evidence type="ECO:0000259" key="3">
    <source>
        <dbReference type="Pfam" id="PF00571"/>
    </source>
</evidence>
<dbReference type="Proteomes" id="UP001596137">
    <property type="component" value="Unassembled WGS sequence"/>
</dbReference>
<dbReference type="SUPFAM" id="SSF54631">
    <property type="entry name" value="CBS-domain pair"/>
    <property type="match status" value="1"/>
</dbReference>
<reference evidence="5" key="1">
    <citation type="journal article" date="2019" name="Int. J. Syst. Evol. Microbiol.">
        <title>The Global Catalogue of Microorganisms (GCM) 10K type strain sequencing project: providing services to taxonomists for standard genome sequencing and annotation.</title>
        <authorList>
            <consortium name="The Broad Institute Genomics Platform"/>
            <consortium name="The Broad Institute Genome Sequencing Center for Infectious Disease"/>
            <person name="Wu L."/>
            <person name="Ma J."/>
        </authorList>
    </citation>
    <scope>NUCLEOTIDE SEQUENCE [LARGE SCALE GENOMIC DNA]</scope>
    <source>
        <strain evidence="5">JCM 30346</strain>
    </source>
</reference>
<feature type="region of interest" description="Disordered" evidence="1">
    <location>
        <begin position="21"/>
        <end position="134"/>
    </location>
</feature>
<comment type="caution">
    <text evidence="4">The sequence shown here is derived from an EMBL/GenBank/DDBJ whole genome shotgun (WGS) entry which is preliminary data.</text>
</comment>
<sequence length="476" mass="49329">MAFLPIVDLDSGGVIAVEASTAHRPGTGHSGHHSGPVPGDRDPGYSDQTPYGDHAPAYGDHTPRHGGHTPAYGGHTPEYGELTPGYGNQASGYRDQTPGHGDQASGYGNQASGYRDQTPGYGEPAPGYGALGGAPRGSVGGRDISPTVAAAHAAAREEALLPLVLSVPSGAVIEGSAAMAPLHEAMRATKRRPREVILVVGGDFAAEDRRALLVGMDGLRTIGYLVALGGLGASHLPLDLIADAAPYAAVLSPGLVDRIPGDARRNSVGEAIARMATGMGVHVLAPGVRDEAQLAALRRWGVRLAQGPLLAPLDWRPSHGRVRVPLPVAVDEPEQPSFADLGPRVQEFLMPAVTLDLGATAENVVDALGTEPSITSVILVDEFQRPTGSVDRSRFLLSIAGPYGHALHAKKPAHRLADPPRVVPKTTPAIAAMQLAGKDAARVYDDLVVVDEVGRCMGIVHVGDLIRHAAGVGSAR</sequence>
<dbReference type="Gene3D" id="3.20.20.450">
    <property type="entry name" value="EAL domain"/>
    <property type="match status" value="1"/>
</dbReference>
<dbReference type="Gene3D" id="3.10.580.10">
    <property type="entry name" value="CBS-domain"/>
    <property type="match status" value="1"/>
</dbReference>
<evidence type="ECO:0000313" key="5">
    <source>
        <dbReference type="Proteomes" id="UP001596137"/>
    </source>
</evidence>
<name>A0ABW1NJB4_9ACTN</name>
<evidence type="ECO:0000259" key="2">
    <source>
        <dbReference type="Pfam" id="PF00563"/>
    </source>
</evidence>
<feature type="domain" description="CBS" evidence="3">
    <location>
        <begin position="418"/>
        <end position="469"/>
    </location>
</feature>